<gene>
    <name evidence="2" type="ORF">HPLM_LOCUS8362</name>
</gene>
<dbReference type="Proteomes" id="UP000268014">
    <property type="component" value="Unassembled WGS sequence"/>
</dbReference>
<evidence type="ECO:0000256" key="1">
    <source>
        <dbReference type="SAM" id="Phobius"/>
    </source>
</evidence>
<protein>
    <submittedName>
        <fullName evidence="4">Serpentine receptor class gamma</fullName>
    </submittedName>
</protein>
<dbReference type="OMA" id="HMIGSIT"/>
<evidence type="ECO:0000313" key="3">
    <source>
        <dbReference type="Proteomes" id="UP000268014"/>
    </source>
</evidence>
<feature type="transmembrane region" description="Helical" evidence="1">
    <location>
        <begin position="143"/>
        <end position="164"/>
    </location>
</feature>
<reference evidence="4" key="1">
    <citation type="submission" date="2017-02" db="UniProtKB">
        <authorList>
            <consortium name="WormBaseParasite"/>
        </authorList>
    </citation>
    <scope>IDENTIFICATION</scope>
</reference>
<keyword evidence="1" id="KW-0472">Membrane</keyword>
<dbReference type="WBParaSite" id="HPLM_0000837001-mRNA-1">
    <property type="protein sequence ID" value="HPLM_0000837001-mRNA-1"/>
    <property type="gene ID" value="HPLM_0000837001"/>
</dbReference>
<feature type="transmembrane region" description="Helical" evidence="1">
    <location>
        <begin position="31"/>
        <end position="52"/>
    </location>
</feature>
<feature type="transmembrane region" description="Helical" evidence="1">
    <location>
        <begin position="98"/>
        <end position="122"/>
    </location>
</feature>
<dbReference type="OrthoDB" id="5876314at2759"/>
<keyword evidence="3" id="KW-1185">Reference proteome</keyword>
<keyword evidence="1" id="KW-1133">Transmembrane helix</keyword>
<organism evidence="4">
    <name type="scientific">Haemonchus placei</name>
    <name type="common">Barber's pole worm</name>
    <dbReference type="NCBI Taxonomy" id="6290"/>
    <lineage>
        <taxon>Eukaryota</taxon>
        <taxon>Metazoa</taxon>
        <taxon>Ecdysozoa</taxon>
        <taxon>Nematoda</taxon>
        <taxon>Chromadorea</taxon>
        <taxon>Rhabditida</taxon>
        <taxon>Rhabditina</taxon>
        <taxon>Rhabditomorpha</taxon>
        <taxon>Strongyloidea</taxon>
        <taxon>Trichostrongylidae</taxon>
        <taxon>Haemonchus</taxon>
    </lineage>
</organism>
<accession>A0A0N4WCU9</accession>
<dbReference type="AlphaFoldDB" id="A0A0N4WCU9"/>
<name>A0A0N4WCU9_HAEPC</name>
<feature type="transmembrane region" description="Helical" evidence="1">
    <location>
        <begin position="176"/>
        <end position="197"/>
    </location>
</feature>
<proteinExistence type="predicted"/>
<feature type="transmembrane region" description="Helical" evidence="1">
    <location>
        <begin position="64"/>
        <end position="92"/>
    </location>
</feature>
<reference evidence="2 3" key="2">
    <citation type="submission" date="2018-11" db="EMBL/GenBank/DDBJ databases">
        <authorList>
            <consortium name="Pathogen Informatics"/>
        </authorList>
    </citation>
    <scope>NUCLEOTIDE SEQUENCE [LARGE SCALE GENOMIC DNA]</scope>
    <source>
        <strain evidence="2 3">MHpl1</strain>
    </source>
</reference>
<keyword evidence="1" id="KW-0812">Transmembrane</keyword>
<evidence type="ECO:0000313" key="4">
    <source>
        <dbReference type="WBParaSite" id="HPLM_0000837001-mRNA-1"/>
    </source>
</evidence>
<dbReference type="EMBL" id="UZAF01016844">
    <property type="protein sequence ID" value="VDO34653.1"/>
    <property type="molecule type" value="Genomic_DNA"/>
</dbReference>
<sequence>MYTSQPPVTAAAPRTATPPQLFVGSQRVLAAAWYFTLYTFSITLHLAFIVGARKLRGWKANFSFTLLLYLSTMALLYLTTHMIGSITALLYMDWFKYQILWILLGSFAYAAIFTVILTDVVIALHRLIYTVWPLIGSNRISVLATKVSIMMVEEVGFFVYWEFFPVHAQFGADVDIVIAESALMLFLDVLVLPYLVLNRNIHSELKRVLGLQKKNTSALLWLRTRVDVVTRAA</sequence>
<evidence type="ECO:0000313" key="2">
    <source>
        <dbReference type="EMBL" id="VDO34653.1"/>
    </source>
</evidence>